<dbReference type="SUPFAM" id="SSF52540">
    <property type="entry name" value="P-loop containing nucleoside triphosphate hydrolases"/>
    <property type="match status" value="1"/>
</dbReference>
<proteinExistence type="predicted"/>
<dbReference type="Gene3D" id="3.40.50.300">
    <property type="entry name" value="P-loop containing nucleotide triphosphate hydrolases"/>
    <property type="match status" value="1"/>
</dbReference>
<sequence>MEIQEELKRPDCGPCVELPLTLWKDTVEALDKEDWKLTKDLIMKGWRQENNTLPQAQSGHEMEINLDLSAGDTLQIQMTSDLKKKGYHMPAVQLVRIKPKSEICVEHVHSPITCFSRSAADPSKNYYRNLEEYVQIWIPLCEMESAANAVKEEDSIVIKNLVLTFKQQQRGTLSGSFFLPQAWIDKWAIECDLSQCFLCIRKKGLKLTSTPEHSALVDPKDKVEFDINHLPMETIPYCVFQKNTTFTVEIIPKCDRKENAVDSMMSASDLVRTIALGCYVHVSADLTCRVHSLFDKPYSRRELDNGLPELNMSQRLAVNKALNNTFIVIQGPPGTGKTVVGVYLVYCFFELNSQSQRKSVDPNDKNKKEIILYCGPSNKSVEVVAGKFLCVSTEVTPAWRCVFSYPTSCMCVYCCYTEYLVRDGDAGLPLSRRHPSVSPSITLHHRMREDQNPYSKEINKFDKRIESTSPPIHHVLLLERHHREHPDQLHHCVAWELHCCQPQDPAAHSEGC</sequence>
<keyword evidence="3" id="KW-1185">Reference proteome</keyword>
<dbReference type="InterPro" id="IPR050534">
    <property type="entry name" value="Coronavir_polyprotein_1ab"/>
</dbReference>
<dbReference type="AlphaFoldDB" id="A0A3Q3FJL1"/>
<dbReference type="Proteomes" id="UP000261660">
    <property type="component" value="Unplaced"/>
</dbReference>
<dbReference type="PANTHER" id="PTHR43788">
    <property type="entry name" value="DNA2/NAM7 HELICASE FAMILY MEMBER"/>
    <property type="match status" value="1"/>
</dbReference>
<dbReference type="InParanoid" id="A0A3Q3FJL1"/>
<dbReference type="InterPro" id="IPR041677">
    <property type="entry name" value="DNA2/NAM7_AAA_11"/>
</dbReference>
<dbReference type="GeneTree" id="ENSGT00940000166655"/>
<evidence type="ECO:0000259" key="1">
    <source>
        <dbReference type="Pfam" id="PF13086"/>
    </source>
</evidence>
<evidence type="ECO:0000313" key="3">
    <source>
        <dbReference type="Proteomes" id="UP000261660"/>
    </source>
</evidence>
<name>A0A3Q3FJL1_9LABR</name>
<protein>
    <recommendedName>
        <fullName evidence="1">DNA2/NAM7 helicase helicase domain-containing protein</fullName>
    </recommendedName>
</protein>
<dbReference type="PANTHER" id="PTHR43788:SF9">
    <property type="entry name" value="HELICASE WITH ZINC FINGER DOMAIN 2"/>
    <property type="match status" value="1"/>
</dbReference>
<reference evidence="2" key="1">
    <citation type="submission" date="2025-08" db="UniProtKB">
        <authorList>
            <consortium name="Ensembl"/>
        </authorList>
    </citation>
    <scope>IDENTIFICATION</scope>
</reference>
<dbReference type="GO" id="GO:0043139">
    <property type="term" value="F:5'-3' DNA helicase activity"/>
    <property type="evidence" value="ECO:0007669"/>
    <property type="project" value="TreeGrafter"/>
</dbReference>
<dbReference type="Pfam" id="PF13086">
    <property type="entry name" value="AAA_11"/>
    <property type="match status" value="1"/>
</dbReference>
<accession>A0A3Q3FJL1</accession>
<dbReference type="STRING" id="56723.ENSLBEP00000019288"/>
<dbReference type="InterPro" id="IPR027417">
    <property type="entry name" value="P-loop_NTPase"/>
</dbReference>
<evidence type="ECO:0000313" key="2">
    <source>
        <dbReference type="Ensembl" id="ENSLBEP00000019288.1"/>
    </source>
</evidence>
<dbReference type="Ensembl" id="ENSLBET00000020333.1">
    <property type="protein sequence ID" value="ENSLBEP00000019288.1"/>
    <property type="gene ID" value="ENSLBEG00000014822.1"/>
</dbReference>
<reference evidence="2" key="2">
    <citation type="submission" date="2025-09" db="UniProtKB">
        <authorList>
            <consortium name="Ensembl"/>
        </authorList>
    </citation>
    <scope>IDENTIFICATION</scope>
</reference>
<feature type="domain" description="DNA2/NAM7 helicase helicase" evidence="1">
    <location>
        <begin position="309"/>
        <end position="390"/>
    </location>
</feature>
<organism evidence="2 3">
    <name type="scientific">Labrus bergylta</name>
    <name type="common">ballan wrasse</name>
    <dbReference type="NCBI Taxonomy" id="56723"/>
    <lineage>
        <taxon>Eukaryota</taxon>
        <taxon>Metazoa</taxon>
        <taxon>Chordata</taxon>
        <taxon>Craniata</taxon>
        <taxon>Vertebrata</taxon>
        <taxon>Euteleostomi</taxon>
        <taxon>Actinopterygii</taxon>
        <taxon>Neopterygii</taxon>
        <taxon>Teleostei</taxon>
        <taxon>Neoteleostei</taxon>
        <taxon>Acanthomorphata</taxon>
        <taxon>Eupercaria</taxon>
        <taxon>Labriformes</taxon>
        <taxon>Labridae</taxon>
        <taxon>Labrus</taxon>
    </lineage>
</organism>